<comment type="caution">
    <text evidence="4">The sequence shown here is derived from an EMBL/GenBank/DDBJ whole genome shotgun (WGS) entry which is preliminary data.</text>
</comment>
<dbReference type="STRING" id="49451.A0A314KYC1"/>
<organism evidence="4 5">
    <name type="scientific">Nicotiana attenuata</name>
    <name type="common">Coyote tobacco</name>
    <dbReference type="NCBI Taxonomy" id="49451"/>
    <lineage>
        <taxon>Eukaryota</taxon>
        <taxon>Viridiplantae</taxon>
        <taxon>Streptophyta</taxon>
        <taxon>Embryophyta</taxon>
        <taxon>Tracheophyta</taxon>
        <taxon>Spermatophyta</taxon>
        <taxon>Magnoliopsida</taxon>
        <taxon>eudicotyledons</taxon>
        <taxon>Gunneridae</taxon>
        <taxon>Pentapetalae</taxon>
        <taxon>asterids</taxon>
        <taxon>lamiids</taxon>
        <taxon>Solanales</taxon>
        <taxon>Solanaceae</taxon>
        <taxon>Nicotianoideae</taxon>
        <taxon>Nicotianeae</taxon>
        <taxon>Nicotiana</taxon>
    </lineage>
</organism>
<dbReference type="PANTHER" id="PTHR30454">
    <property type="entry name" value="4-HYDROXY-3-METHYLBUT-2-EN-1-YL DIPHOSPHATE SYNTHASE"/>
    <property type="match status" value="1"/>
</dbReference>
<keyword evidence="2" id="KW-0408">Iron</keyword>
<dbReference type="InterPro" id="IPR058578">
    <property type="entry name" value="IspG_TIM"/>
</dbReference>
<dbReference type="Pfam" id="PF04551">
    <property type="entry name" value="GcpE"/>
    <property type="match status" value="1"/>
</dbReference>
<dbReference type="Gramene" id="OIT34155">
    <property type="protein sequence ID" value="OIT34155"/>
    <property type="gene ID" value="A4A49_10097"/>
</dbReference>
<dbReference type="GO" id="GO:0016114">
    <property type="term" value="P:terpenoid biosynthetic process"/>
    <property type="evidence" value="ECO:0007669"/>
    <property type="project" value="InterPro"/>
</dbReference>
<comment type="cofactor">
    <cofactor evidence="1">
        <name>[4Fe-4S] cluster</name>
        <dbReference type="ChEBI" id="CHEBI:49883"/>
    </cofactor>
</comment>
<evidence type="ECO:0000256" key="1">
    <source>
        <dbReference type="ARBA" id="ARBA00001966"/>
    </source>
</evidence>
<evidence type="ECO:0000256" key="2">
    <source>
        <dbReference type="ARBA" id="ARBA00022485"/>
    </source>
</evidence>
<evidence type="ECO:0000313" key="5">
    <source>
        <dbReference type="Proteomes" id="UP000187609"/>
    </source>
</evidence>
<dbReference type="InterPro" id="IPR011005">
    <property type="entry name" value="Dihydropteroate_synth-like_sf"/>
</dbReference>
<dbReference type="GO" id="GO:0009507">
    <property type="term" value="C:chloroplast"/>
    <property type="evidence" value="ECO:0007669"/>
    <property type="project" value="TreeGrafter"/>
</dbReference>
<sequence>MKIADAGADIVRFTVQGKKEADACFEIKNSLVQKNYNIPLVADIHFAPPIALRFEQLEYTEEDYQKELEHIEEVFTPLVEKCKKYGRAIRIGTNHGSLSDRTMSYYGDSPRGMDGLGDTIRVSLTEPPEEEIDPCRRLANLGKRATELQQGVAPFEEKNRRYFDFQRRSGELPAQKEGDEVDYRGVLHRDGSVLMYVSLDQLKDLATVDSILLRELPPVDDKDSCLALKRLVDISMGVITPLSEQLTKTLPNAMVLVTLKELSGCAQKLLPESTRLVVSVRGDESKDELEILKSTDVTMILHNLPYTEEKIGRVHAARRLFEYLSENSLNFPVIHHIHFPNDTHRYSKADFTYLNSDMWRLFRI</sequence>
<protein>
    <submittedName>
        <fullName evidence="4">4-hydroxy-3-methylbut-2-en-1-yl diphosphate synthase (Ferredoxin), chloroplastic</fullName>
    </submittedName>
</protein>
<proteinExistence type="predicted"/>
<dbReference type="AlphaFoldDB" id="A0A314KYC1"/>
<keyword evidence="5" id="KW-1185">Reference proteome</keyword>
<reference evidence="4" key="1">
    <citation type="submission" date="2016-11" db="EMBL/GenBank/DDBJ databases">
        <title>The genome of Nicotiana attenuata.</title>
        <authorList>
            <person name="Xu S."/>
            <person name="Brockmoeller T."/>
            <person name="Gaquerel E."/>
            <person name="Navarro A."/>
            <person name="Kuhl H."/>
            <person name="Gase K."/>
            <person name="Ling Z."/>
            <person name="Zhou W."/>
            <person name="Kreitzer C."/>
            <person name="Stanke M."/>
            <person name="Tang H."/>
            <person name="Lyons E."/>
            <person name="Pandey P."/>
            <person name="Pandey S.P."/>
            <person name="Timmermann B."/>
            <person name="Baldwin I.T."/>
        </authorList>
    </citation>
    <scope>NUCLEOTIDE SEQUENCE [LARGE SCALE GENOMIC DNA]</scope>
    <source>
        <strain evidence="4">UT</strain>
    </source>
</reference>
<dbReference type="Gene3D" id="3.20.20.20">
    <property type="entry name" value="Dihydropteroate synthase-like"/>
    <property type="match status" value="1"/>
</dbReference>
<dbReference type="InterPro" id="IPR004588">
    <property type="entry name" value="IspG_bac-typ"/>
</dbReference>
<accession>A0A314KYC1</accession>
<dbReference type="EMBL" id="MJEQ01000756">
    <property type="protein sequence ID" value="OIT34155.1"/>
    <property type="molecule type" value="Genomic_DNA"/>
</dbReference>
<gene>
    <name evidence="4" type="primary">ISPG_1</name>
    <name evidence="4" type="ORF">A4A49_10097</name>
</gene>
<dbReference type="Proteomes" id="UP000187609">
    <property type="component" value="Unassembled WGS sequence"/>
</dbReference>
<evidence type="ECO:0000313" key="4">
    <source>
        <dbReference type="EMBL" id="OIT34155.1"/>
    </source>
</evidence>
<feature type="domain" description="IspG TIM-barrel" evidence="3">
    <location>
        <begin position="2"/>
        <end position="112"/>
    </location>
</feature>
<dbReference type="GO" id="GO:0046429">
    <property type="term" value="F:4-hydroxy-3-methylbut-2-en-1-yl diphosphate synthase activity (ferredoxin)"/>
    <property type="evidence" value="ECO:0007669"/>
    <property type="project" value="InterPro"/>
</dbReference>
<name>A0A314KYC1_NICAT</name>
<dbReference type="SMR" id="A0A314KYC1"/>
<dbReference type="GO" id="GO:0019288">
    <property type="term" value="P:isopentenyl diphosphate biosynthetic process, methylerythritol 4-phosphate pathway"/>
    <property type="evidence" value="ECO:0007669"/>
    <property type="project" value="TreeGrafter"/>
</dbReference>
<evidence type="ECO:0000259" key="3">
    <source>
        <dbReference type="Pfam" id="PF04551"/>
    </source>
</evidence>
<dbReference type="GO" id="GO:0051539">
    <property type="term" value="F:4 iron, 4 sulfur cluster binding"/>
    <property type="evidence" value="ECO:0007669"/>
    <property type="project" value="UniProtKB-KW"/>
</dbReference>
<keyword evidence="2" id="KW-0479">Metal-binding</keyword>
<keyword evidence="2" id="KW-0004">4Fe-4S</keyword>
<keyword evidence="2" id="KW-0411">Iron-sulfur</keyword>
<dbReference type="PANTHER" id="PTHR30454:SF0">
    <property type="entry name" value="4-HYDROXY-3-METHYLBUT-2-EN-1-YL DIPHOSPHATE SYNTHASE (FERREDOXIN), CHLOROPLASTIC"/>
    <property type="match status" value="1"/>
</dbReference>